<keyword evidence="5" id="KW-1185">Reference proteome</keyword>
<evidence type="ECO:0000313" key="4">
    <source>
        <dbReference type="EMBL" id="KAK1274994.1"/>
    </source>
</evidence>
<evidence type="ECO:0000256" key="1">
    <source>
        <dbReference type="ARBA" id="ARBA00022737"/>
    </source>
</evidence>
<protein>
    <submittedName>
        <fullName evidence="4">Pentatricopeptide repeat-containing protein</fullName>
    </submittedName>
</protein>
<reference evidence="4" key="1">
    <citation type="journal article" date="2023" name="Nat. Commun.">
        <title>Diploid and tetraploid genomes of Acorus and the evolution of monocots.</title>
        <authorList>
            <person name="Ma L."/>
            <person name="Liu K.W."/>
            <person name="Li Z."/>
            <person name="Hsiao Y.Y."/>
            <person name="Qi Y."/>
            <person name="Fu T."/>
            <person name="Tang G.D."/>
            <person name="Zhang D."/>
            <person name="Sun W.H."/>
            <person name="Liu D.K."/>
            <person name="Li Y."/>
            <person name="Chen G.Z."/>
            <person name="Liu X.D."/>
            <person name="Liao X.Y."/>
            <person name="Jiang Y.T."/>
            <person name="Yu X."/>
            <person name="Hao Y."/>
            <person name="Huang J."/>
            <person name="Zhao X.W."/>
            <person name="Ke S."/>
            <person name="Chen Y.Y."/>
            <person name="Wu W.L."/>
            <person name="Hsu J.L."/>
            <person name="Lin Y.F."/>
            <person name="Huang M.D."/>
            <person name="Li C.Y."/>
            <person name="Huang L."/>
            <person name="Wang Z.W."/>
            <person name="Zhao X."/>
            <person name="Zhong W.Y."/>
            <person name="Peng D.H."/>
            <person name="Ahmad S."/>
            <person name="Lan S."/>
            <person name="Zhang J.S."/>
            <person name="Tsai W.C."/>
            <person name="Van de Peer Y."/>
            <person name="Liu Z.J."/>
        </authorList>
    </citation>
    <scope>NUCLEOTIDE SEQUENCE</scope>
    <source>
        <strain evidence="4">SCP</strain>
    </source>
</reference>
<dbReference type="EMBL" id="JAUJYN010000003">
    <property type="protein sequence ID" value="KAK1274994.1"/>
    <property type="molecule type" value="Genomic_DNA"/>
</dbReference>
<evidence type="ECO:0000256" key="3">
    <source>
        <dbReference type="SAM" id="MobiDB-lite"/>
    </source>
</evidence>
<dbReference type="InterPro" id="IPR011990">
    <property type="entry name" value="TPR-like_helical_dom_sf"/>
</dbReference>
<dbReference type="GO" id="GO:0009658">
    <property type="term" value="P:chloroplast organization"/>
    <property type="evidence" value="ECO:0007669"/>
    <property type="project" value="InterPro"/>
</dbReference>
<dbReference type="NCBIfam" id="TIGR00756">
    <property type="entry name" value="PPR"/>
    <property type="match status" value="1"/>
</dbReference>
<dbReference type="InterPro" id="IPR002885">
    <property type="entry name" value="PPR_rpt"/>
</dbReference>
<evidence type="ECO:0000256" key="2">
    <source>
        <dbReference type="PROSITE-ProRule" id="PRU00708"/>
    </source>
</evidence>
<feature type="repeat" description="PPR" evidence="2">
    <location>
        <begin position="334"/>
        <end position="368"/>
    </location>
</feature>
<gene>
    <name evidence="4" type="ORF">QJS04_geneDACA001715</name>
</gene>
<feature type="compositionally biased region" description="Basic and acidic residues" evidence="3">
    <location>
        <begin position="9"/>
        <end position="19"/>
    </location>
</feature>
<dbReference type="InterPro" id="IPR044645">
    <property type="entry name" value="DG1/EMB2279-like"/>
</dbReference>
<organism evidence="4 5">
    <name type="scientific">Acorus gramineus</name>
    <name type="common">Dwarf sweet flag</name>
    <dbReference type="NCBI Taxonomy" id="55184"/>
    <lineage>
        <taxon>Eukaryota</taxon>
        <taxon>Viridiplantae</taxon>
        <taxon>Streptophyta</taxon>
        <taxon>Embryophyta</taxon>
        <taxon>Tracheophyta</taxon>
        <taxon>Spermatophyta</taxon>
        <taxon>Magnoliopsida</taxon>
        <taxon>Liliopsida</taxon>
        <taxon>Acoraceae</taxon>
        <taxon>Acorus</taxon>
    </lineage>
</organism>
<proteinExistence type="predicted"/>
<comment type="caution">
    <text evidence="4">The sequence shown here is derived from an EMBL/GenBank/DDBJ whole genome shotgun (WGS) entry which is preliminary data.</text>
</comment>
<dbReference type="PANTHER" id="PTHR46935:SF2">
    <property type="entry name" value="PENTACOTRIPEPTIDE-REPEAT REGION OF PRORP DOMAIN-CONTAINING PROTEIN"/>
    <property type="match status" value="1"/>
</dbReference>
<feature type="region of interest" description="Disordered" evidence="3">
    <location>
        <begin position="1"/>
        <end position="70"/>
    </location>
</feature>
<evidence type="ECO:0000313" key="5">
    <source>
        <dbReference type="Proteomes" id="UP001179952"/>
    </source>
</evidence>
<dbReference type="AlphaFoldDB" id="A0AAV9BE42"/>
<dbReference type="Pfam" id="PF13041">
    <property type="entry name" value="PPR_2"/>
    <property type="match status" value="1"/>
</dbReference>
<dbReference type="Proteomes" id="UP001179952">
    <property type="component" value="Unassembled WGS sequence"/>
</dbReference>
<dbReference type="PANTHER" id="PTHR46935">
    <property type="entry name" value="OS01G0674700 PROTEIN"/>
    <property type="match status" value="1"/>
</dbReference>
<feature type="compositionally biased region" description="Low complexity" evidence="3">
    <location>
        <begin position="51"/>
        <end position="68"/>
    </location>
</feature>
<feature type="repeat" description="PPR" evidence="2">
    <location>
        <begin position="404"/>
        <end position="438"/>
    </location>
</feature>
<sequence>MEASSTPHKPPEPNMEHLKQRLLRKGVTPTPKILHALRKKELQKSIRRSSKNLSSSTTTTTTSQTLESPIPDEEALYRTISREYRVFNAELARRDRMVGKPWEGRSDRDDGLRKNFAGLGEEEFGGRGLKEEHLKELREMFIKRMLFDDDLESIDDGEEGFGGVKGVPLKRRFSDEDAIRFLVDKLRRANLSRQDWKFSRMMKQSGLRFTEPCMLRIVESLGEFGEWRHGLSVVEWVYAEKEYKHSQSRFVYTKLLAVLGKARRPNEALQVYNKMREDCQIYPDMPAYHSIAVTLGQAGLVKELLNVIEYMKQKPSKRLKNMRHKNWDPCLDPDVVIYNALLNACIPSQQWKGVSWVLKQMRHSGVKPTETTYGLAMEVMLKSAKYDLVHKFFGKMRRSGLALKALTYKVVVRAFWEEGKVDEAVQTVRNMEERGVVGSASLYYELACCLCNKGRWQEAMLEVEKLKRLPLTKPLEVTFTGMIQSCLDGGYVHDCLSIFELMKDYCTPNIGTVNLMLKIYGRVDMFAKAKDLFEATKMASLCSKPSHTGIASLTTDVYTYSSMLEASANAHQWEYFEYVYKEMSLCNYQLDQHKHARLLVEASRAGKWHLLEHAFDTVLDAGDIPNLSLFTEMICQAIFRQNYEKVFSLMKYMIHTPLQISEKQWMDVFRKSGDRIGNDELKKMLHCLENSGITSEPPVCGLLNSLQLLCTSSSNGDDLSNVGLLDGEVKTSREKTRRCLPGMTLSDGVIRDESIDNKCNVFSGYHTDDEDFISSHVDSEGKTFSLFDNLEKSSEMVSGTTPVVSVSQGDDHTILQRDSQISVDTEFDSRIEYVGESIGSGLPSASEILQRWRESMEGGTGPYHL</sequence>
<dbReference type="Pfam" id="PF01535">
    <property type="entry name" value="PPR"/>
    <property type="match status" value="3"/>
</dbReference>
<feature type="repeat" description="PPR" evidence="2">
    <location>
        <begin position="248"/>
        <end position="278"/>
    </location>
</feature>
<accession>A0AAV9BE42</accession>
<name>A0AAV9BE42_ACOGR</name>
<dbReference type="GO" id="GO:0009507">
    <property type="term" value="C:chloroplast"/>
    <property type="evidence" value="ECO:0007669"/>
    <property type="project" value="TreeGrafter"/>
</dbReference>
<dbReference type="PROSITE" id="PS51375">
    <property type="entry name" value="PPR"/>
    <property type="match status" value="3"/>
</dbReference>
<dbReference type="Gene3D" id="1.25.40.10">
    <property type="entry name" value="Tetratricopeptide repeat domain"/>
    <property type="match status" value="3"/>
</dbReference>
<keyword evidence="1" id="KW-0677">Repeat</keyword>
<reference evidence="4" key="2">
    <citation type="submission" date="2023-06" db="EMBL/GenBank/DDBJ databases">
        <authorList>
            <person name="Ma L."/>
            <person name="Liu K.-W."/>
            <person name="Li Z."/>
            <person name="Hsiao Y.-Y."/>
            <person name="Qi Y."/>
            <person name="Fu T."/>
            <person name="Tang G."/>
            <person name="Zhang D."/>
            <person name="Sun W.-H."/>
            <person name="Liu D.-K."/>
            <person name="Li Y."/>
            <person name="Chen G.-Z."/>
            <person name="Liu X.-D."/>
            <person name="Liao X.-Y."/>
            <person name="Jiang Y.-T."/>
            <person name="Yu X."/>
            <person name="Hao Y."/>
            <person name="Huang J."/>
            <person name="Zhao X.-W."/>
            <person name="Ke S."/>
            <person name="Chen Y.-Y."/>
            <person name="Wu W.-L."/>
            <person name="Hsu J.-L."/>
            <person name="Lin Y.-F."/>
            <person name="Huang M.-D."/>
            <person name="Li C.-Y."/>
            <person name="Huang L."/>
            <person name="Wang Z.-W."/>
            <person name="Zhao X."/>
            <person name="Zhong W.-Y."/>
            <person name="Peng D.-H."/>
            <person name="Ahmad S."/>
            <person name="Lan S."/>
            <person name="Zhang J.-S."/>
            <person name="Tsai W.-C."/>
            <person name="Van De Peer Y."/>
            <person name="Liu Z.-J."/>
        </authorList>
    </citation>
    <scope>NUCLEOTIDE SEQUENCE</scope>
    <source>
        <strain evidence="4">SCP</strain>
        <tissue evidence="4">Leaves</tissue>
    </source>
</reference>
<dbReference type="FunFam" id="1.25.40.10:FF:001552">
    <property type="entry name" value="Predicted protein"/>
    <property type="match status" value="1"/>
</dbReference>